<feature type="region of interest" description="Disordered" evidence="1">
    <location>
        <begin position="262"/>
        <end position="310"/>
    </location>
</feature>
<dbReference type="InterPro" id="IPR030657">
    <property type="entry name" value="TERF2"/>
</dbReference>
<dbReference type="InterPro" id="IPR009057">
    <property type="entry name" value="Homeodomain-like_sf"/>
</dbReference>
<evidence type="ECO:0000256" key="1">
    <source>
        <dbReference type="SAM" id="MobiDB-lite"/>
    </source>
</evidence>
<dbReference type="SMART" id="SM00717">
    <property type="entry name" value="SANT"/>
    <property type="match status" value="1"/>
</dbReference>
<sequence>MAGKSSPKDARLLEVTSQCFLDYCIYQLWKEFKEKRSFSDCWRDEIQDFLASRRFDIGEELSNKLNCIRFIVGLLEHQEDEPCASQESSDEEDQEKGLRPECLKFFDKISGIYPFSDVEKSHMRNTLKLQIILSYYRCGDSKGAEKLYSELYTENGHDEEYQDDLRELFQSENDSFKEKFLRKHTYDKLLNQVQKFFTPAWKKFEIPIFAEAPFLEESNKERPRIDAKTLKALYFAWDKSDEAEQNWTSVVERTHPDITALKRKITKRNNKDPTSSTAEGSPSTRLRQQVTKSRAEASSTAATSTSVSENIQRCQDVMKNLKTSSSQLFSGLKDPYSNMVTGRAGPSGVNGNVDDNDDQDFTVTKRCKTVVAIPDSPSGKKVDNKGKKPLESRSTKRRYNEEHSDAEEIDWESDDDETETTHKAIKLPSPAKHRCLNIKLPINQSRKFWTTEETNWLEEGVKLYGEGSWAKILSKYNFVGRTSVNLKDRWRNLQKNNL</sequence>
<feature type="region of interest" description="Disordered" evidence="1">
    <location>
        <begin position="372"/>
        <end position="421"/>
    </location>
</feature>
<dbReference type="AlphaFoldDB" id="A0A9X0A2Q4"/>
<dbReference type="Gene3D" id="1.10.10.60">
    <property type="entry name" value="Homeodomain-like"/>
    <property type="match status" value="1"/>
</dbReference>
<feature type="compositionally biased region" description="Acidic residues" evidence="1">
    <location>
        <begin position="404"/>
        <end position="418"/>
    </location>
</feature>
<organism evidence="4 5">
    <name type="scientific">Desmophyllum pertusum</name>
    <dbReference type="NCBI Taxonomy" id="174260"/>
    <lineage>
        <taxon>Eukaryota</taxon>
        <taxon>Metazoa</taxon>
        <taxon>Cnidaria</taxon>
        <taxon>Anthozoa</taxon>
        <taxon>Hexacorallia</taxon>
        <taxon>Scleractinia</taxon>
        <taxon>Caryophylliina</taxon>
        <taxon>Caryophylliidae</taxon>
        <taxon>Desmophyllum</taxon>
    </lineage>
</organism>
<evidence type="ECO:0000313" key="4">
    <source>
        <dbReference type="EMBL" id="KAJ7392362.1"/>
    </source>
</evidence>
<dbReference type="PROSITE" id="PS50090">
    <property type="entry name" value="MYB_LIKE"/>
    <property type="match status" value="1"/>
</dbReference>
<feature type="domain" description="Myb-like" evidence="2">
    <location>
        <begin position="441"/>
        <end position="494"/>
    </location>
</feature>
<dbReference type="EMBL" id="MU825401">
    <property type="protein sequence ID" value="KAJ7392362.1"/>
    <property type="molecule type" value="Genomic_DNA"/>
</dbReference>
<comment type="caution">
    <text evidence="4">The sequence shown here is derived from an EMBL/GenBank/DDBJ whole genome shotgun (WGS) entry which is preliminary data.</text>
</comment>
<feature type="compositionally biased region" description="Basic and acidic residues" evidence="1">
    <location>
        <begin position="378"/>
        <end position="403"/>
    </location>
</feature>
<dbReference type="SUPFAM" id="SSF46689">
    <property type="entry name" value="Homeodomain-like"/>
    <property type="match status" value="1"/>
</dbReference>
<dbReference type="OrthoDB" id="5969701at2759"/>
<dbReference type="GO" id="GO:0005634">
    <property type="term" value="C:nucleus"/>
    <property type="evidence" value="ECO:0007669"/>
    <property type="project" value="InterPro"/>
</dbReference>
<dbReference type="GO" id="GO:0031848">
    <property type="term" value="P:protection from non-homologous end joining at telomere"/>
    <property type="evidence" value="ECO:0007669"/>
    <property type="project" value="InterPro"/>
</dbReference>
<dbReference type="PANTHER" id="PTHR46833:SF1">
    <property type="entry name" value="TELOMERIC REPEAT-BINDING FACTOR 2"/>
    <property type="match status" value="1"/>
</dbReference>
<dbReference type="GO" id="GO:0000781">
    <property type="term" value="C:chromosome, telomeric region"/>
    <property type="evidence" value="ECO:0007669"/>
    <property type="project" value="InterPro"/>
</dbReference>
<dbReference type="PROSITE" id="PS51294">
    <property type="entry name" value="HTH_MYB"/>
    <property type="match status" value="1"/>
</dbReference>
<keyword evidence="5" id="KW-1185">Reference proteome</keyword>
<gene>
    <name evidence="4" type="primary">Terf1</name>
    <name evidence="4" type="ORF">OS493_012022</name>
</gene>
<dbReference type="PANTHER" id="PTHR46833">
    <property type="entry name" value="TELOMERIC REPEAT-BINDING FACTOR 2 TERF2"/>
    <property type="match status" value="1"/>
</dbReference>
<dbReference type="Proteomes" id="UP001163046">
    <property type="component" value="Unassembled WGS sequence"/>
</dbReference>
<feature type="compositionally biased region" description="Polar residues" evidence="1">
    <location>
        <begin position="272"/>
        <end position="290"/>
    </location>
</feature>
<dbReference type="InterPro" id="IPR036507">
    <property type="entry name" value="Telomere_rpt-bd_fac_dimer_sf"/>
</dbReference>
<dbReference type="CDD" id="cd11660">
    <property type="entry name" value="SANT_TRF"/>
    <property type="match status" value="1"/>
</dbReference>
<name>A0A9X0A2Q4_9CNID</name>
<evidence type="ECO:0000259" key="2">
    <source>
        <dbReference type="PROSITE" id="PS50090"/>
    </source>
</evidence>
<proteinExistence type="predicted"/>
<accession>A0A9X0A2Q4</accession>
<feature type="compositionally biased region" description="Low complexity" evidence="1">
    <location>
        <begin position="296"/>
        <end position="308"/>
    </location>
</feature>
<reference evidence="4" key="1">
    <citation type="submission" date="2023-01" db="EMBL/GenBank/DDBJ databases">
        <title>Genome assembly of the deep-sea coral Lophelia pertusa.</title>
        <authorList>
            <person name="Herrera S."/>
            <person name="Cordes E."/>
        </authorList>
    </citation>
    <scope>NUCLEOTIDE SEQUENCE</scope>
    <source>
        <strain evidence="4">USNM1676648</strain>
        <tissue evidence="4">Polyp</tissue>
    </source>
</reference>
<feature type="domain" description="HTH myb-type" evidence="3">
    <location>
        <begin position="449"/>
        <end position="498"/>
    </location>
</feature>
<protein>
    <submittedName>
        <fullName evidence="4">Telomeric repeat-binding factor</fullName>
    </submittedName>
</protein>
<dbReference type="GO" id="GO:0042162">
    <property type="term" value="F:telomeric DNA binding"/>
    <property type="evidence" value="ECO:0007669"/>
    <property type="project" value="InterPro"/>
</dbReference>
<dbReference type="InterPro" id="IPR017930">
    <property type="entry name" value="Myb_dom"/>
</dbReference>
<dbReference type="Pfam" id="PF00249">
    <property type="entry name" value="Myb_DNA-binding"/>
    <property type="match status" value="1"/>
</dbReference>
<dbReference type="InterPro" id="IPR001005">
    <property type="entry name" value="SANT/Myb"/>
</dbReference>
<evidence type="ECO:0000259" key="3">
    <source>
        <dbReference type="PROSITE" id="PS51294"/>
    </source>
</evidence>
<evidence type="ECO:0000313" key="5">
    <source>
        <dbReference type="Proteomes" id="UP001163046"/>
    </source>
</evidence>
<dbReference type="Gene3D" id="1.25.40.210">
    <property type="entry name" value="Telomere repeat-binding factor, dimerisation domain"/>
    <property type="match status" value="1"/>
</dbReference>